<dbReference type="Pfam" id="PF01636">
    <property type="entry name" value="APH"/>
    <property type="match status" value="1"/>
</dbReference>
<name>A0A222NZC9_9GAMM</name>
<protein>
    <submittedName>
        <fullName evidence="2">Phosphotransferase enzyme family protein</fullName>
    </submittedName>
</protein>
<dbReference type="Gene3D" id="3.90.1200.10">
    <property type="match status" value="1"/>
</dbReference>
<dbReference type="KEGG" id="lcd:clem_01955"/>
<dbReference type="AlphaFoldDB" id="A0A222NZC9"/>
<gene>
    <name evidence="2" type="ORF">clem_01955</name>
</gene>
<organism evidence="2 3">
    <name type="scientific">Legionella clemsonensis</name>
    <dbReference type="NCBI Taxonomy" id="1867846"/>
    <lineage>
        <taxon>Bacteria</taxon>
        <taxon>Pseudomonadati</taxon>
        <taxon>Pseudomonadota</taxon>
        <taxon>Gammaproteobacteria</taxon>
        <taxon>Legionellales</taxon>
        <taxon>Legionellaceae</taxon>
        <taxon>Legionella</taxon>
    </lineage>
</organism>
<proteinExistence type="predicted"/>
<dbReference type="GO" id="GO:0016740">
    <property type="term" value="F:transferase activity"/>
    <property type="evidence" value="ECO:0007669"/>
    <property type="project" value="UniProtKB-KW"/>
</dbReference>
<sequence length="296" mass="34131">MNNQHWSGQFFKQSIQSIVPLKESYPHQTDLVILQDGSQWVCKILTKNTWLGPIDSTHFVFTEQVASCVAQKLDCTFAPLSLEEGRQQSHSRYLIVPYCQGKLVTVVTQEQAMALGCLLAKLHELSLSHLEAQEFPRIYLPTKHTHPAWLELLVRRCNALCHYEKASRVVSHRDIHLQNVIWKTAKEPYLIDWESAGLIHPFVELIGLAINCSGLANYQFNKLLFQATLKGYAYQKGKLPRSNNNLWEMCLHSWLLWYAYSLKKEWYADAQSTLRVIELIRVKMPELQATYAAAMK</sequence>
<dbReference type="InterPro" id="IPR002575">
    <property type="entry name" value="Aminoglycoside_PTrfase"/>
</dbReference>
<dbReference type="RefSeq" id="WP_094090070.1">
    <property type="nucleotide sequence ID" value="NZ_CP016397.1"/>
</dbReference>
<evidence type="ECO:0000259" key="1">
    <source>
        <dbReference type="Pfam" id="PF01636"/>
    </source>
</evidence>
<dbReference type="EMBL" id="CP016397">
    <property type="protein sequence ID" value="ASQ44954.1"/>
    <property type="molecule type" value="Genomic_DNA"/>
</dbReference>
<reference evidence="3" key="1">
    <citation type="submission" date="2016-07" db="EMBL/GenBank/DDBJ databases">
        <authorList>
            <person name="Florea S."/>
            <person name="Webb J.S."/>
            <person name="Jaromczyk J."/>
            <person name="Schardl C.L."/>
        </authorList>
    </citation>
    <scope>NUCLEOTIDE SEQUENCE [LARGE SCALE GENOMIC DNA]</scope>
    <source>
        <strain evidence="3">CDC-D5610</strain>
    </source>
</reference>
<feature type="domain" description="Aminoglycoside phosphotransferase" evidence="1">
    <location>
        <begin position="78"/>
        <end position="210"/>
    </location>
</feature>
<evidence type="ECO:0000313" key="3">
    <source>
        <dbReference type="Proteomes" id="UP000201728"/>
    </source>
</evidence>
<dbReference type="SUPFAM" id="SSF56112">
    <property type="entry name" value="Protein kinase-like (PK-like)"/>
    <property type="match status" value="1"/>
</dbReference>
<evidence type="ECO:0000313" key="2">
    <source>
        <dbReference type="EMBL" id="ASQ44954.1"/>
    </source>
</evidence>
<accession>A0A222NZC9</accession>
<dbReference type="InterPro" id="IPR011009">
    <property type="entry name" value="Kinase-like_dom_sf"/>
</dbReference>
<dbReference type="Proteomes" id="UP000201728">
    <property type="component" value="Chromosome"/>
</dbReference>
<keyword evidence="2" id="KW-0808">Transferase</keyword>
<keyword evidence="3" id="KW-1185">Reference proteome</keyword>
<dbReference type="OrthoDB" id="179763at2"/>